<keyword evidence="1" id="KW-0732">Signal</keyword>
<feature type="domain" description="Laminin G" evidence="7">
    <location>
        <begin position="196"/>
        <end position="382"/>
    </location>
</feature>
<organism evidence="8 9">
    <name type="scientific">Sphaeramia orbicularis</name>
    <name type="common">orbiculate cardinalfish</name>
    <dbReference type="NCBI Taxonomy" id="375764"/>
    <lineage>
        <taxon>Eukaryota</taxon>
        <taxon>Metazoa</taxon>
        <taxon>Chordata</taxon>
        <taxon>Craniata</taxon>
        <taxon>Vertebrata</taxon>
        <taxon>Euteleostomi</taxon>
        <taxon>Actinopterygii</taxon>
        <taxon>Neopterygii</taxon>
        <taxon>Teleostei</taxon>
        <taxon>Neoteleostei</taxon>
        <taxon>Acanthomorphata</taxon>
        <taxon>Gobiaria</taxon>
        <taxon>Kurtiformes</taxon>
        <taxon>Apogonoidei</taxon>
        <taxon>Apogonidae</taxon>
        <taxon>Apogoninae</taxon>
        <taxon>Sphaeramia</taxon>
    </lineage>
</organism>
<dbReference type="Ensembl" id="ENSSORT00005013144.1">
    <property type="protein sequence ID" value="ENSSORP00005012742.1"/>
    <property type="gene ID" value="ENSSORG00005006665.1"/>
</dbReference>
<dbReference type="InterPro" id="IPR013320">
    <property type="entry name" value="ConA-like_dom_sf"/>
</dbReference>
<feature type="repeat" description="CSPG" evidence="5">
    <location>
        <begin position="847"/>
        <end position="941"/>
    </location>
</feature>
<sequence length="2047" mass="230343">MSQLSICHRFVVAVSFYGDGSIHLRTVEASVQTIVHVRFRTLSQAGLLFLAAGRRDFLLLELISGRLQVRLDLGSGERVMRSEHGVHLSDLAWHSVELTHNRHNVTITVDRNSHTSIHIPGPDLELSVDDGLFVGGTAGFNHPYLQSNSTGFRGCMDEVVFNEHNLLSNLRAYSGYKSVHEVTMGCSLQFSATEEDPVSFFSSKAFMSLPVWEVPQEGVFECELQPSTKEADGLVLFSSGSQGGFVAIEIRDGYLVATVGNGEGSKTELHSLSHLHSNPSWYPIQLHLLPRRVQLKVGAEMIRANLSVELQSIQMKGPLFLGGLDEQARGEARRAGLLSAPPEGQLARGGGSFKGCLREIRVNGQRTGFPHATVTKDISVGCDTELTTVMMITTTDAPDSPGMVLTTPHSFSSNRKNPNFLMLRTLEVTEGGRAPLEPKHIKVFVNLDFRKLDIHPSQLMFRIEAQPIHGHLRLDLGAEEKDRTFSMVDLWQGRVMYVHSGSEDQSDFFMFSVFSSNKKELPVLLKGSRLHRFDISISPVNDAPVLSLPEGNLFTVLENSKRQVSQAEVTHDIYLAINLFSWHDLEEDKIYFVHSGAPTSRLGLRVSDGQKVTLEHKLVNNTGLEVSQGRAAVISTSHLAVQLNVPDQAVEVRYDIIQPPQYGELQRLHSSGDWKPIIAFSQKLLEKERIRYLNTYHGLQTHSNVTDHFKCKISIGSLATEEVVFRIVVHWIHFKVTRSKTELNGVHEAVFTSEDLHAISKGVKLNESELYFRLLTVPKKGQLYLDDQVLHRSSTFSQKNISDGLVKYELLSRVHDDTRDTFSFQVFSQQANSTSYDFRINIRAESNAVTVVNKGLSVLEGGRKVITKDVLFTHTASNREVEYSITASPRHGHIRRINLSNSTSINDHVVTFTNQDIMEERIMYVHDDSETKQDSFTFQILVFKPHKHTSKKEDRHPDEHMFNISVQLVNDQRPVRVVDKVFHVARDGQKLVTVNDLRYRDDDSDFEDSWLVYTRRGIPMGDLVLSNDTNHKLYEFTQRDLEQKKVLFVHRGVSFGRFVLFVTDGKHYVSTLLEVMAQDPYLQVENNTGLMVQRGGMTPLTSTNLSVFSNLDIRDPQEVTYEVFILPKHGVLCFNDKDRDTITEEDAISIFTQRDLVAGRLAYHHDGSHDLERTTERRSDAGRREVHLDIGVSVKIYLESHQRPPTVLSNSPLVVAEGHNATISKEHLEVVHEDSQPSEIVFTVQTPPSMGFLRRISRDKRHRKNNGDQHYQHFYQVYKFTPYKTEVSNVQPTPTCKNYSYINHLRSSYGFSREYISYIHDGSETLSDNFTIVANQTEIRKHSLPCTAHIDVIPVNDETPVVTTNQGLKVWVGSVTEISINDLSAEDSDSPPEGLEFVITPPSNGHLALRSAPSRHILNFTQSHIDSGQLVFVHSENLITLSFVSTCTIFFLLNDMISIITCVFSFFFLSEVNEGVILYDQNKPESVGWSAADVFTFTVSSPPAFLPPHTFTILVSFQANEHHDHPYRTRLLNNAGAVVAEGGRVTIDRSKLDASNLLGKLPEPQRKDHHIMYRVISLPQHGALVHPDFSQATLNKFGITYVHDDSETTNDSFTFRAWVAPLDFSSSSSSSSSSSFSSSSTFSAYSSDSSSSSSSFSPLYSASSSSPSSSDQVEDHDTPPEELHYLVISKPNNGYLTLGERPEPVTSFTQYDVNHGRLHFTQQVIKPSVSIVNNTGLSLVQGRTAVVLTTNQLAAQTNGRSQANVTYTVTAHPRHGRIAINDHEVTTFCHEDLQFGRVVYHMTDLSESEDSFQISVSAWSHGVDYGNVTGQTVNVTVLPLIYLREPVRVPSGIAVKLGKAMIDASELARISRVNPVFEVLSPPKHGKLVKVNWVSGMSEIFYPTYHMFYFYRFNMEYGAEPSCLCYANTYMKNATRHFLNQQFSNNKHFYKEITILYCYLLFSMMINYTINNYDPSFCTGIICGNGDMAAQHQYDGICNNHVTSVYCHILCICVSCYCFRSTILTFMNKRRISNSKSISLLLIKYWY</sequence>
<evidence type="ECO:0000259" key="7">
    <source>
        <dbReference type="PROSITE" id="PS50025"/>
    </source>
</evidence>
<accession>A0A672Z8C2</accession>
<reference evidence="8" key="1">
    <citation type="submission" date="2019-06" db="EMBL/GenBank/DDBJ databases">
        <authorList>
            <consortium name="Wellcome Sanger Institute Data Sharing"/>
        </authorList>
    </citation>
    <scope>NUCLEOTIDE SEQUENCE [LARGE SCALE GENOMIC DNA]</scope>
</reference>
<feature type="repeat" description="CSPG" evidence="5">
    <location>
        <begin position="1081"/>
        <end position="1181"/>
    </location>
</feature>
<dbReference type="GO" id="GO:0009653">
    <property type="term" value="P:anatomical structure morphogenesis"/>
    <property type="evidence" value="ECO:0007669"/>
    <property type="project" value="TreeGrafter"/>
</dbReference>
<feature type="repeat" description="CSPG" evidence="5">
    <location>
        <begin position="1359"/>
        <end position="1454"/>
    </location>
</feature>
<comment type="caution">
    <text evidence="4">Lacks conserved residue(s) required for the propagation of feature annotation.</text>
</comment>
<evidence type="ECO:0000256" key="1">
    <source>
        <dbReference type="ARBA" id="ARBA00022729"/>
    </source>
</evidence>
<keyword evidence="2" id="KW-0677">Repeat</keyword>
<evidence type="ECO:0000256" key="5">
    <source>
        <dbReference type="PROSITE-ProRule" id="PRU01201"/>
    </source>
</evidence>
<dbReference type="PANTHER" id="PTHR45739:SF12">
    <property type="entry name" value="CHONDROITIN SULFATE PROTEOGLYCAN 4-LIKE ISOFORM X2"/>
    <property type="match status" value="1"/>
</dbReference>
<feature type="compositionally biased region" description="Low complexity" evidence="6">
    <location>
        <begin position="1648"/>
        <end position="1670"/>
    </location>
</feature>
<dbReference type="CDD" id="cd00110">
    <property type="entry name" value="LamG"/>
    <property type="match status" value="2"/>
</dbReference>
<dbReference type="Gene3D" id="2.60.120.200">
    <property type="match status" value="2"/>
</dbReference>
<evidence type="ECO:0000313" key="8">
    <source>
        <dbReference type="Ensembl" id="ENSSORP00005012742.1"/>
    </source>
</evidence>
<dbReference type="Pfam" id="PF16184">
    <property type="entry name" value="Cadherin_3"/>
    <property type="match status" value="11"/>
</dbReference>
<dbReference type="PROSITE" id="PS50025">
    <property type="entry name" value="LAM_G_DOMAIN"/>
    <property type="match status" value="2"/>
</dbReference>
<dbReference type="SUPFAM" id="SSF49899">
    <property type="entry name" value="Concanavalin A-like lectins/glucanases"/>
    <property type="match status" value="2"/>
</dbReference>
<dbReference type="PANTHER" id="PTHR45739">
    <property type="entry name" value="MATRIX PROTEIN, PUTATIVE-RELATED"/>
    <property type="match status" value="1"/>
</dbReference>
<protein>
    <recommendedName>
        <fullName evidence="7">Laminin G domain-containing protein</fullName>
    </recommendedName>
</protein>
<dbReference type="InterPro" id="IPR051561">
    <property type="entry name" value="FRAS1_ECM"/>
</dbReference>
<dbReference type="InterPro" id="IPR001791">
    <property type="entry name" value="Laminin_G"/>
</dbReference>
<keyword evidence="3" id="KW-0325">Glycoprotein</keyword>
<feature type="region of interest" description="Disordered" evidence="6">
    <location>
        <begin position="1648"/>
        <end position="1679"/>
    </location>
</feature>
<dbReference type="InParanoid" id="A0A672Z8C2"/>
<keyword evidence="9" id="KW-1185">Reference proteome</keyword>
<feature type="repeat" description="CSPG" evidence="5">
    <location>
        <begin position="973"/>
        <end position="1065"/>
    </location>
</feature>
<dbReference type="InterPro" id="IPR039005">
    <property type="entry name" value="CSPG_rpt"/>
</dbReference>
<feature type="repeat" description="CSPG" evidence="5">
    <location>
        <begin position="1204"/>
        <end position="1335"/>
    </location>
</feature>
<evidence type="ECO:0000256" key="6">
    <source>
        <dbReference type="SAM" id="MobiDB-lite"/>
    </source>
</evidence>
<dbReference type="Pfam" id="PF02210">
    <property type="entry name" value="Laminin_G_2"/>
    <property type="match status" value="2"/>
</dbReference>
<feature type="repeat" description="CSPG" evidence="5">
    <location>
        <begin position="615"/>
        <end position="714"/>
    </location>
</feature>
<feature type="repeat" description="CSPG" evidence="5">
    <location>
        <begin position="417"/>
        <end position="514"/>
    </location>
</feature>
<evidence type="ECO:0000256" key="3">
    <source>
        <dbReference type="ARBA" id="ARBA00023180"/>
    </source>
</evidence>
<reference evidence="8" key="3">
    <citation type="submission" date="2025-09" db="UniProtKB">
        <authorList>
            <consortium name="Ensembl"/>
        </authorList>
    </citation>
    <scope>IDENTIFICATION</scope>
</reference>
<name>A0A672Z8C2_9TELE</name>
<evidence type="ECO:0000256" key="4">
    <source>
        <dbReference type="PROSITE-ProRule" id="PRU00122"/>
    </source>
</evidence>
<evidence type="ECO:0000256" key="2">
    <source>
        <dbReference type="ARBA" id="ARBA00022737"/>
    </source>
</evidence>
<dbReference type="Proteomes" id="UP000472271">
    <property type="component" value="Chromosome 12"/>
</dbReference>
<reference evidence="8" key="2">
    <citation type="submission" date="2025-08" db="UniProtKB">
        <authorList>
            <consortium name="Ensembl"/>
        </authorList>
    </citation>
    <scope>IDENTIFICATION</scope>
</reference>
<evidence type="ECO:0000313" key="9">
    <source>
        <dbReference type="Proteomes" id="UP000472271"/>
    </source>
</evidence>
<proteinExistence type="predicted"/>
<feature type="domain" description="Laminin G" evidence="7">
    <location>
        <begin position="13"/>
        <end position="186"/>
    </location>
</feature>
<dbReference type="SMART" id="SM00282">
    <property type="entry name" value="LamG"/>
    <property type="match status" value="2"/>
</dbReference>
<feature type="repeat" description="CSPG" evidence="5">
    <location>
        <begin position="1728"/>
        <end position="1817"/>
    </location>
</feature>
<dbReference type="PROSITE" id="PS51854">
    <property type="entry name" value="CSPG"/>
    <property type="match status" value="8"/>
</dbReference>